<name>U4LAB2_PYROM</name>
<dbReference type="Proteomes" id="UP000018144">
    <property type="component" value="Unassembled WGS sequence"/>
</dbReference>
<gene>
    <name evidence="1" type="ORF">PCON_02923</name>
</gene>
<keyword evidence="2" id="KW-1185">Reference proteome</keyword>
<protein>
    <submittedName>
        <fullName evidence="1">Uncharacterized protein</fullName>
    </submittedName>
</protein>
<accession>U4LAB2</accession>
<evidence type="ECO:0000313" key="2">
    <source>
        <dbReference type="Proteomes" id="UP000018144"/>
    </source>
</evidence>
<reference evidence="1 2" key="1">
    <citation type="journal article" date="2013" name="PLoS Genet.">
        <title>The genome and development-dependent transcriptomes of Pyronema confluens: a window into fungal evolution.</title>
        <authorList>
            <person name="Traeger S."/>
            <person name="Altegoer F."/>
            <person name="Freitag M."/>
            <person name="Gabaldon T."/>
            <person name="Kempken F."/>
            <person name="Kumar A."/>
            <person name="Marcet-Houben M."/>
            <person name="Poggeler S."/>
            <person name="Stajich J.E."/>
            <person name="Nowrousian M."/>
        </authorList>
    </citation>
    <scope>NUCLEOTIDE SEQUENCE [LARGE SCALE GENOMIC DNA]</scope>
    <source>
        <strain evidence="2">CBS 100304</strain>
        <tissue evidence="1">Vegetative mycelium</tissue>
    </source>
</reference>
<dbReference type="EMBL" id="HF936378">
    <property type="protein sequence ID" value="CCX16327.1"/>
    <property type="molecule type" value="Genomic_DNA"/>
</dbReference>
<dbReference type="AlphaFoldDB" id="U4LAB2"/>
<evidence type="ECO:0000313" key="1">
    <source>
        <dbReference type="EMBL" id="CCX16327.1"/>
    </source>
</evidence>
<organism evidence="1 2">
    <name type="scientific">Pyronema omphalodes (strain CBS 100304)</name>
    <name type="common">Pyronema confluens</name>
    <dbReference type="NCBI Taxonomy" id="1076935"/>
    <lineage>
        <taxon>Eukaryota</taxon>
        <taxon>Fungi</taxon>
        <taxon>Dikarya</taxon>
        <taxon>Ascomycota</taxon>
        <taxon>Pezizomycotina</taxon>
        <taxon>Pezizomycetes</taxon>
        <taxon>Pezizales</taxon>
        <taxon>Pyronemataceae</taxon>
        <taxon>Pyronema</taxon>
    </lineage>
</organism>
<proteinExistence type="predicted"/>
<sequence>MIYTLSRFSCTKYFPLKTTYIPVSVILETFPRSMATKAGTEGLKTRLI</sequence>